<dbReference type="EMBL" id="JSVA01000018">
    <property type="protein sequence ID" value="KOF01863.1"/>
    <property type="molecule type" value="Genomic_DNA"/>
</dbReference>
<organism evidence="1 2">
    <name type="scientific">Roseivirga seohaensis subsp. aquiponti</name>
    <dbReference type="NCBI Taxonomy" id="1566026"/>
    <lineage>
        <taxon>Bacteria</taxon>
        <taxon>Pseudomonadati</taxon>
        <taxon>Bacteroidota</taxon>
        <taxon>Cytophagia</taxon>
        <taxon>Cytophagales</taxon>
        <taxon>Roseivirgaceae</taxon>
        <taxon>Roseivirga</taxon>
    </lineage>
</organism>
<keyword evidence="2" id="KW-1185">Reference proteome</keyword>
<name>A0A0L8AHJ4_9BACT</name>
<dbReference type="AlphaFoldDB" id="A0A0L8AHJ4"/>
<comment type="caution">
    <text evidence="1">The sequence shown here is derived from an EMBL/GenBank/DDBJ whole genome shotgun (WGS) entry which is preliminary data.</text>
</comment>
<dbReference type="OrthoDB" id="982905at2"/>
<sequence>MKNRYWLILAITFFSISCSKESKNVNHKTTSLKYLGEVALNHGELLLSSYGFSNNIVGQDSLLIYDQGSKQLVLFDLQKKIPIYTITVTLDGPDFFDPPFQDAEIRNDSLFLLSRNFFSIYNLEGKALARFGNDDLGIEKLSSYTNDFQLLGNSTVLFSKVPIDVVAPNFLSSEKPKLFFSLDLLTGTVSEIPAFSPKESLIDDKTNGYYNGYAFHSMVLNHDSIVYSFPFSSKTFVYDMGTKEQTEIEAPFKFAENLRKPISAAEKNGGKWAEYVYSSSKFSAIQKDNKTGYFVRVALQAEKLANGENKDHRYLMLLNERLEVIEEIKLKEMVFIEPAVSNGVIYLYLGNPSVEGAYSFVAYEIVK</sequence>
<reference evidence="2" key="1">
    <citation type="submission" date="2014-11" db="EMBL/GenBank/DDBJ databases">
        <title>Genome sequencing of Roseivirga sp. D-25.</title>
        <authorList>
            <person name="Selvaratnam C."/>
            <person name="Thevarajoo S."/>
            <person name="Goh K.M."/>
            <person name="Eee R."/>
            <person name="Chan K.-G."/>
            <person name="Chong C.S."/>
        </authorList>
    </citation>
    <scope>NUCLEOTIDE SEQUENCE [LARGE SCALE GENOMIC DNA]</scope>
    <source>
        <strain evidence="2">D-25</strain>
    </source>
</reference>
<dbReference type="Proteomes" id="UP000036908">
    <property type="component" value="Unassembled WGS sequence"/>
</dbReference>
<protein>
    <recommendedName>
        <fullName evidence="3">DUF4221 domain-containing protein</fullName>
    </recommendedName>
</protein>
<accession>A0A0L8AHJ4</accession>
<evidence type="ECO:0000313" key="2">
    <source>
        <dbReference type="Proteomes" id="UP000036908"/>
    </source>
</evidence>
<dbReference type="PROSITE" id="PS51257">
    <property type="entry name" value="PROKAR_LIPOPROTEIN"/>
    <property type="match status" value="1"/>
</dbReference>
<dbReference type="PATRIC" id="fig|1566026.4.peg.1554"/>
<proteinExistence type="predicted"/>
<evidence type="ECO:0008006" key="3">
    <source>
        <dbReference type="Google" id="ProtNLM"/>
    </source>
</evidence>
<gene>
    <name evidence="1" type="ORF">OB69_16160</name>
</gene>
<evidence type="ECO:0000313" key="1">
    <source>
        <dbReference type="EMBL" id="KOF01863.1"/>
    </source>
</evidence>
<dbReference type="RefSeq" id="WP_053224783.1">
    <property type="nucleotide sequence ID" value="NZ_JSVA01000018.1"/>
</dbReference>